<organism evidence="1 2">
    <name type="scientific">Methylocaldum szegediense</name>
    <dbReference type="NCBI Taxonomy" id="73780"/>
    <lineage>
        <taxon>Bacteria</taxon>
        <taxon>Pseudomonadati</taxon>
        <taxon>Pseudomonadota</taxon>
        <taxon>Gammaproteobacteria</taxon>
        <taxon>Methylococcales</taxon>
        <taxon>Methylococcaceae</taxon>
        <taxon>Methylocaldum</taxon>
    </lineage>
</organism>
<protein>
    <recommendedName>
        <fullName evidence="3">Transposase</fullName>
    </recommendedName>
</protein>
<evidence type="ECO:0008006" key="3">
    <source>
        <dbReference type="Google" id="ProtNLM"/>
    </source>
</evidence>
<proteinExistence type="predicted"/>
<evidence type="ECO:0000313" key="2">
    <source>
        <dbReference type="Proteomes" id="UP001162030"/>
    </source>
</evidence>
<gene>
    <name evidence="1" type="ORF">MSZNOR_2952</name>
</gene>
<evidence type="ECO:0000313" key="1">
    <source>
        <dbReference type="EMBL" id="CAI8874847.1"/>
    </source>
</evidence>
<reference evidence="1 2" key="1">
    <citation type="submission" date="2023-03" db="EMBL/GenBank/DDBJ databases">
        <authorList>
            <person name="Pearce D."/>
        </authorList>
    </citation>
    <scope>NUCLEOTIDE SEQUENCE [LARGE SCALE GENOMIC DNA]</scope>
    <source>
        <strain evidence="1">Msz</strain>
    </source>
</reference>
<dbReference type="EMBL" id="OX458333">
    <property type="protein sequence ID" value="CAI8874847.1"/>
    <property type="molecule type" value="Genomic_DNA"/>
</dbReference>
<name>A0ABN8X9V5_9GAMM</name>
<dbReference type="Proteomes" id="UP001162030">
    <property type="component" value="Chromosome"/>
</dbReference>
<keyword evidence="2" id="KW-1185">Reference proteome</keyword>
<sequence>MQLAAFEEFQHDVASADQFAVNVKLRKRRPIREYLQAFPQFGILEDVDVSILDAATLQNLHCPSGKAALRKIRRALHVKDHRVLGELLLDAFCYVHTGYLKRNKLIPQSIYQKRSVPERPILVLKLCRLLLDNPRKR</sequence>
<accession>A0ABN8X9V5</accession>